<dbReference type="InterPro" id="IPR029063">
    <property type="entry name" value="SAM-dependent_MTases_sf"/>
</dbReference>
<dbReference type="Proteomes" id="UP000305948">
    <property type="component" value="Unassembled WGS sequence"/>
</dbReference>
<name>A0A5C3N4T8_9AGAM</name>
<reference evidence="1 2" key="1">
    <citation type="journal article" date="2019" name="Nat. Ecol. Evol.">
        <title>Megaphylogeny resolves global patterns of mushroom evolution.</title>
        <authorList>
            <person name="Varga T."/>
            <person name="Krizsan K."/>
            <person name="Foldi C."/>
            <person name="Dima B."/>
            <person name="Sanchez-Garcia M."/>
            <person name="Sanchez-Ramirez S."/>
            <person name="Szollosi G.J."/>
            <person name="Szarkandi J.G."/>
            <person name="Papp V."/>
            <person name="Albert L."/>
            <person name="Andreopoulos W."/>
            <person name="Angelini C."/>
            <person name="Antonin V."/>
            <person name="Barry K.W."/>
            <person name="Bougher N.L."/>
            <person name="Buchanan P."/>
            <person name="Buyck B."/>
            <person name="Bense V."/>
            <person name="Catcheside P."/>
            <person name="Chovatia M."/>
            <person name="Cooper J."/>
            <person name="Damon W."/>
            <person name="Desjardin D."/>
            <person name="Finy P."/>
            <person name="Geml J."/>
            <person name="Haridas S."/>
            <person name="Hughes K."/>
            <person name="Justo A."/>
            <person name="Karasinski D."/>
            <person name="Kautmanova I."/>
            <person name="Kiss B."/>
            <person name="Kocsube S."/>
            <person name="Kotiranta H."/>
            <person name="LaButti K.M."/>
            <person name="Lechner B.E."/>
            <person name="Liimatainen K."/>
            <person name="Lipzen A."/>
            <person name="Lukacs Z."/>
            <person name="Mihaltcheva S."/>
            <person name="Morgado L.N."/>
            <person name="Niskanen T."/>
            <person name="Noordeloos M.E."/>
            <person name="Ohm R.A."/>
            <person name="Ortiz-Santana B."/>
            <person name="Ovrebo C."/>
            <person name="Racz N."/>
            <person name="Riley R."/>
            <person name="Savchenko A."/>
            <person name="Shiryaev A."/>
            <person name="Soop K."/>
            <person name="Spirin V."/>
            <person name="Szebenyi C."/>
            <person name="Tomsovsky M."/>
            <person name="Tulloss R.E."/>
            <person name="Uehling J."/>
            <person name="Grigoriev I.V."/>
            <person name="Vagvolgyi C."/>
            <person name="Papp T."/>
            <person name="Martin F.M."/>
            <person name="Miettinen O."/>
            <person name="Hibbett D.S."/>
            <person name="Nagy L.G."/>
        </authorList>
    </citation>
    <scope>NUCLEOTIDE SEQUENCE [LARGE SCALE GENOMIC DNA]</scope>
    <source>
        <strain evidence="1 2">OMC1185</strain>
    </source>
</reference>
<dbReference type="SUPFAM" id="SSF53335">
    <property type="entry name" value="S-adenosyl-L-methionine-dependent methyltransferases"/>
    <property type="match status" value="1"/>
</dbReference>
<dbReference type="PANTHER" id="PTHR43591:SF50">
    <property type="entry name" value="METHYLTRANSFERASE DOMAIN-CONTAINING PROTEIN-RELATED"/>
    <property type="match status" value="1"/>
</dbReference>
<dbReference type="EMBL" id="ML213518">
    <property type="protein sequence ID" value="TFK48801.1"/>
    <property type="molecule type" value="Genomic_DNA"/>
</dbReference>
<gene>
    <name evidence="1" type="ORF">OE88DRAFT_1646899</name>
</gene>
<evidence type="ECO:0008006" key="3">
    <source>
        <dbReference type="Google" id="ProtNLM"/>
    </source>
</evidence>
<dbReference type="Pfam" id="PF13489">
    <property type="entry name" value="Methyltransf_23"/>
    <property type="match status" value="1"/>
</dbReference>
<dbReference type="AlphaFoldDB" id="A0A5C3N4T8"/>
<accession>A0A5C3N4T8</accession>
<organism evidence="1 2">
    <name type="scientific">Heliocybe sulcata</name>
    <dbReference type="NCBI Taxonomy" id="5364"/>
    <lineage>
        <taxon>Eukaryota</taxon>
        <taxon>Fungi</taxon>
        <taxon>Dikarya</taxon>
        <taxon>Basidiomycota</taxon>
        <taxon>Agaricomycotina</taxon>
        <taxon>Agaricomycetes</taxon>
        <taxon>Gloeophyllales</taxon>
        <taxon>Gloeophyllaceae</taxon>
        <taxon>Heliocybe</taxon>
    </lineage>
</organism>
<dbReference type="CDD" id="cd02440">
    <property type="entry name" value="AdoMet_MTases"/>
    <property type="match status" value="1"/>
</dbReference>
<dbReference type="OrthoDB" id="184880at2759"/>
<dbReference type="STRING" id="5364.A0A5C3N4T8"/>
<evidence type="ECO:0000313" key="1">
    <source>
        <dbReference type="EMBL" id="TFK48801.1"/>
    </source>
</evidence>
<dbReference type="Gene3D" id="3.40.50.150">
    <property type="entry name" value="Vaccinia Virus protein VP39"/>
    <property type="match status" value="1"/>
</dbReference>
<evidence type="ECO:0000313" key="2">
    <source>
        <dbReference type="Proteomes" id="UP000305948"/>
    </source>
</evidence>
<protein>
    <recommendedName>
        <fullName evidence="3">S-adenosyl-L-methionine-dependent methyltransferase</fullName>
    </recommendedName>
</protein>
<sequence length="318" mass="35891">MSSVMIVHEPSKVLLRAHLRGEKPSRQARKPTVRVAKKEDIYVLPRDAGESERLQAQNNHLKRSLGGLLVHPAISLTKARMVLDCCTGTGAWLRDARLAARPDAVLEACDISLEQYHRGDAKGDDVWAQNILHRFPVHKRNRYDVIHQRYLTGGIPRDQWPQAIQNVVEALRPGGFLNLTEPNLQTNPTSALDDSTGISNWKVELKKISWEKNRLIQACADEVPSLMRNAGLVDIRTVRLRVPYGATCRALGMTEAQVESSIRLHMSPSFDAALKKLWVESCKGTAEEFDRNQILYEDFLREKGIWMDVSLVVGMKPF</sequence>
<dbReference type="PANTHER" id="PTHR43591">
    <property type="entry name" value="METHYLTRANSFERASE"/>
    <property type="match status" value="1"/>
</dbReference>
<keyword evidence="2" id="KW-1185">Reference proteome</keyword>
<proteinExistence type="predicted"/>